<proteinExistence type="predicted"/>
<accession>A0A175RHS9</accession>
<evidence type="ECO:0000313" key="3">
    <source>
        <dbReference type="Proteomes" id="UP000078529"/>
    </source>
</evidence>
<evidence type="ECO:0000313" key="2">
    <source>
        <dbReference type="EMBL" id="KTR02292.1"/>
    </source>
</evidence>
<reference evidence="2 3" key="1">
    <citation type="journal article" date="2016" name="Front. Microbiol.">
        <title>Genomic Resource of Rice Seed Associated Bacteria.</title>
        <authorList>
            <person name="Midha S."/>
            <person name="Bansal K."/>
            <person name="Sharma S."/>
            <person name="Kumar N."/>
            <person name="Patil P.P."/>
            <person name="Chaudhry V."/>
            <person name="Patil P.B."/>
        </authorList>
    </citation>
    <scope>NUCLEOTIDE SEQUENCE [LARGE SCALE GENOMIC DNA]</scope>
    <source>
        <strain evidence="2 3">NS365</strain>
    </source>
</reference>
<dbReference type="Proteomes" id="UP000078529">
    <property type="component" value="Unassembled WGS sequence"/>
</dbReference>
<dbReference type="EMBL" id="LDQA01000079">
    <property type="protein sequence ID" value="KTR02292.1"/>
    <property type="molecule type" value="Genomic_DNA"/>
</dbReference>
<protein>
    <submittedName>
        <fullName evidence="2">Uncharacterized protein</fullName>
    </submittedName>
</protein>
<feature type="region of interest" description="Disordered" evidence="1">
    <location>
        <begin position="36"/>
        <end position="78"/>
    </location>
</feature>
<name>A0A175RHS9_9HYPH</name>
<organism evidence="2 3">
    <name type="scientific">Aureimonas ureilytica</name>
    <dbReference type="NCBI Taxonomy" id="401562"/>
    <lineage>
        <taxon>Bacteria</taxon>
        <taxon>Pseudomonadati</taxon>
        <taxon>Pseudomonadota</taxon>
        <taxon>Alphaproteobacteria</taxon>
        <taxon>Hyphomicrobiales</taxon>
        <taxon>Aurantimonadaceae</taxon>
        <taxon>Aureimonas</taxon>
    </lineage>
</organism>
<sequence>MNKDSERLNGQEDSGLVISRTFGLPPSAIGITDNATYPNKGEEGRALTAHGAGPQAEVSHSTGKLDENARNPLKSRGQKISMAEGAGFAGDAVDSLRLLFLL</sequence>
<keyword evidence="3" id="KW-1185">Reference proteome</keyword>
<dbReference type="AlphaFoldDB" id="A0A175RHS9"/>
<gene>
    <name evidence="2" type="ORF">NS365_22035</name>
</gene>
<evidence type="ECO:0000256" key="1">
    <source>
        <dbReference type="SAM" id="MobiDB-lite"/>
    </source>
</evidence>
<comment type="caution">
    <text evidence="2">The sequence shown here is derived from an EMBL/GenBank/DDBJ whole genome shotgun (WGS) entry which is preliminary data.</text>
</comment>